<dbReference type="Proteomes" id="UP001060919">
    <property type="component" value="Chromosome"/>
</dbReference>
<feature type="transmembrane region" description="Helical" evidence="6">
    <location>
        <begin position="276"/>
        <end position="294"/>
    </location>
</feature>
<gene>
    <name evidence="7" type="ORF">AsAng_0052280</name>
</gene>
<organism evidence="7 8">
    <name type="scientific">Aureispira anguillae</name>
    <dbReference type="NCBI Taxonomy" id="2864201"/>
    <lineage>
        <taxon>Bacteria</taxon>
        <taxon>Pseudomonadati</taxon>
        <taxon>Bacteroidota</taxon>
        <taxon>Saprospiria</taxon>
        <taxon>Saprospirales</taxon>
        <taxon>Saprospiraceae</taxon>
        <taxon>Aureispira</taxon>
    </lineage>
</organism>
<evidence type="ECO:0000256" key="4">
    <source>
        <dbReference type="ARBA" id="ARBA00022989"/>
    </source>
</evidence>
<sequence>MKSVIKFLAFLAVGLAILYFVYVNQAAGYQLECQCKTGQACEVTLLQKIMNDFKGTNPFWLVMILLAFMVSNISRALRWNQLIEPLGYQPKIFNTFFATMVGYMVNLALPRAGEIAKPATVTQYEKIPLEKLVGTIVVDRAFDVMMLLLVTGLTFLTQFNHLYNFLFGAGKPSAECLHPIAETTTSAGFPWLLVLQIMVGCGILVALVILIKWKTIKETAIAKKIIALINNFIAGVKTVSQLKNPLMFFVHTMIIWLMYYLMLYLCFFAYGPTMGLSPLAALLAFTFGTFGMVIPSPGGMGTYQIAVTAALVIYGIAEADAFAFSNIMFFTITIFGNVFFGLLAYIVLPIYNRGYEPVLPENH</sequence>
<keyword evidence="5 6" id="KW-0472">Membrane</keyword>
<protein>
    <submittedName>
        <fullName evidence="7">Flippase-like domain-containing protein</fullName>
    </submittedName>
</protein>
<feature type="transmembrane region" description="Helical" evidence="6">
    <location>
        <begin position="141"/>
        <end position="159"/>
    </location>
</feature>
<dbReference type="NCBIfam" id="TIGR00374">
    <property type="entry name" value="flippase-like domain"/>
    <property type="match status" value="1"/>
</dbReference>
<feature type="transmembrane region" description="Helical" evidence="6">
    <location>
        <begin position="329"/>
        <end position="351"/>
    </location>
</feature>
<evidence type="ECO:0000256" key="3">
    <source>
        <dbReference type="ARBA" id="ARBA00022692"/>
    </source>
</evidence>
<dbReference type="RefSeq" id="WP_264789663.1">
    <property type="nucleotide sequence ID" value="NZ_AP026867.1"/>
</dbReference>
<keyword evidence="8" id="KW-1185">Reference proteome</keyword>
<evidence type="ECO:0000313" key="7">
    <source>
        <dbReference type="EMBL" id="BDS14448.1"/>
    </source>
</evidence>
<feature type="transmembrane region" description="Helical" evidence="6">
    <location>
        <begin position="248"/>
        <end position="269"/>
    </location>
</feature>
<dbReference type="AlphaFoldDB" id="A0A915YKG1"/>
<evidence type="ECO:0000313" key="8">
    <source>
        <dbReference type="Proteomes" id="UP001060919"/>
    </source>
</evidence>
<evidence type="ECO:0000256" key="2">
    <source>
        <dbReference type="ARBA" id="ARBA00022475"/>
    </source>
</evidence>
<dbReference type="KEGG" id="aup:AsAng_0052280"/>
<dbReference type="InterPro" id="IPR022791">
    <property type="entry name" value="L-PG_synthase/AglD"/>
</dbReference>
<keyword evidence="4 6" id="KW-1133">Transmembrane helix</keyword>
<accession>A0A915YKG1</accession>
<keyword evidence="2" id="KW-1003">Cell membrane</keyword>
<feature type="transmembrane region" description="Helical" evidence="6">
    <location>
        <begin position="59"/>
        <end position="77"/>
    </location>
</feature>
<feature type="transmembrane region" description="Helical" evidence="6">
    <location>
        <begin position="300"/>
        <end position="317"/>
    </location>
</feature>
<evidence type="ECO:0000256" key="1">
    <source>
        <dbReference type="ARBA" id="ARBA00004651"/>
    </source>
</evidence>
<dbReference type="Pfam" id="PF03706">
    <property type="entry name" value="LPG_synthase_TM"/>
    <property type="match status" value="1"/>
</dbReference>
<proteinExistence type="predicted"/>
<dbReference type="PANTHER" id="PTHR39087">
    <property type="entry name" value="UPF0104 MEMBRANE PROTEIN MJ1595"/>
    <property type="match status" value="1"/>
</dbReference>
<feature type="transmembrane region" description="Helical" evidence="6">
    <location>
        <begin position="191"/>
        <end position="213"/>
    </location>
</feature>
<evidence type="ECO:0000256" key="5">
    <source>
        <dbReference type="ARBA" id="ARBA00023136"/>
    </source>
</evidence>
<comment type="subcellular location">
    <subcellularLocation>
        <location evidence="1">Cell membrane</location>
        <topology evidence="1">Multi-pass membrane protein</topology>
    </subcellularLocation>
</comment>
<dbReference type="GO" id="GO:0005886">
    <property type="term" value="C:plasma membrane"/>
    <property type="evidence" value="ECO:0007669"/>
    <property type="project" value="UniProtKB-SubCell"/>
</dbReference>
<dbReference type="PANTHER" id="PTHR39087:SF2">
    <property type="entry name" value="UPF0104 MEMBRANE PROTEIN MJ1595"/>
    <property type="match status" value="1"/>
</dbReference>
<keyword evidence="3 6" id="KW-0812">Transmembrane</keyword>
<reference evidence="7" key="1">
    <citation type="submission" date="2022-09" db="EMBL/GenBank/DDBJ databases">
        <title>Aureispira anguillicida sp. nov., isolated from Leptocephalus of Japanese eel Anguilla japonica.</title>
        <authorList>
            <person name="Yuasa K."/>
            <person name="Mekata T."/>
            <person name="Ikunari K."/>
        </authorList>
    </citation>
    <scope>NUCLEOTIDE SEQUENCE</scope>
    <source>
        <strain evidence="7">EL160426</strain>
    </source>
</reference>
<dbReference type="EMBL" id="AP026867">
    <property type="protein sequence ID" value="BDS14448.1"/>
    <property type="molecule type" value="Genomic_DNA"/>
</dbReference>
<name>A0A915YKG1_9BACT</name>
<evidence type="ECO:0000256" key="6">
    <source>
        <dbReference type="SAM" id="Phobius"/>
    </source>
</evidence>